<dbReference type="FunFam" id="3.90.870.10:FF:000007">
    <property type="entry name" value="YrdC N6-threonylcarbamoyltransferase domain containing"/>
    <property type="match status" value="1"/>
</dbReference>
<evidence type="ECO:0000256" key="4">
    <source>
        <dbReference type="ARBA" id="ARBA00007663"/>
    </source>
</evidence>
<feature type="domain" description="YrdC-like" evidence="16">
    <location>
        <begin position="27"/>
        <end position="217"/>
    </location>
</feature>
<evidence type="ECO:0000259" key="16">
    <source>
        <dbReference type="PROSITE" id="PS51163"/>
    </source>
</evidence>
<dbReference type="SUPFAM" id="SSF55821">
    <property type="entry name" value="YrdC/RibB"/>
    <property type="match status" value="1"/>
</dbReference>
<dbReference type="GO" id="GO:0003725">
    <property type="term" value="F:double-stranded RNA binding"/>
    <property type="evidence" value="ECO:0007669"/>
    <property type="project" value="InterPro"/>
</dbReference>
<dbReference type="InterPro" id="IPR050156">
    <property type="entry name" value="TC-AMP_synthase_SUA5"/>
</dbReference>
<dbReference type="GO" id="GO:0005739">
    <property type="term" value="C:mitochondrion"/>
    <property type="evidence" value="ECO:0007669"/>
    <property type="project" value="UniProtKB-SubCell"/>
</dbReference>
<dbReference type="Gene3D" id="3.90.870.10">
    <property type="entry name" value="DHBP synthase"/>
    <property type="match status" value="1"/>
</dbReference>
<evidence type="ECO:0000256" key="2">
    <source>
        <dbReference type="ARBA" id="ARBA00004202"/>
    </source>
</evidence>
<dbReference type="EC" id="2.7.7.87" evidence="5"/>
<proteinExistence type="inferred from homology"/>
<evidence type="ECO:0000256" key="8">
    <source>
        <dbReference type="ARBA" id="ARBA00022490"/>
    </source>
</evidence>
<dbReference type="PANTHER" id="PTHR17490:SF10">
    <property type="entry name" value="THREONYLCARBAMOYL-AMP SYNTHASE"/>
    <property type="match status" value="1"/>
</dbReference>
<comment type="catalytic activity">
    <reaction evidence="13">
        <text>L-threonine + hydrogencarbonate + ATP = L-threonylcarbamoyladenylate + diphosphate + H2O</text>
        <dbReference type="Rhea" id="RHEA:36407"/>
        <dbReference type="ChEBI" id="CHEBI:15377"/>
        <dbReference type="ChEBI" id="CHEBI:17544"/>
        <dbReference type="ChEBI" id="CHEBI:30616"/>
        <dbReference type="ChEBI" id="CHEBI:33019"/>
        <dbReference type="ChEBI" id="CHEBI:57926"/>
        <dbReference type="ChEBI" id="CHEBI:73682"/>
        <dbReference type="EC" id="2.7.7.87"/>
    </reaction>
</comment>
<dbReference type="GO" id="GO:0005886">
    <property type="term" value="C:plasma membrane"/>
    <property type="evidence" value="ECO:0007669"/>
    <property type="project" value="UniProtKB-SubCell"/>
</dbReference>
<evidence type="ECO:0000256" key="14">
    <source>
        <dbReference type="ARBA" id="ARBA00058524"/>
    </source>
</evidence>
<keyword evidence="8" id="KW-0963">Cytoplasm</keyword>
<comment type="subcellular location">
    <subcellularLocation>
        <location evidence="2">Cell membrane</location>
        <topology evidence="2">Peripheral membrane protein</topology>
    </subcellularLocation>
    <subcellularLocation>
        <location evidence="3">Cytoplasm</location>
    </subcellularLocation>
    <subcellularLocation>
        <location evidence="1">Mitochondrion</location>
    </subcellularLocation>
</comment>
<comment type="function">
    <text evidence="14">Cytoplasmic and mitochondrial threonylcarbamoyl-AMP synthase required for the formation of a threonylcarbamoyl group on adenosine at position 37 (t(6)A37) in tRNAs that read codons beginning with adenine. Catalyzes the conversion of L-threonine, HCO(3)(-)/CO(2) and ATP to give threonylcarbamoyl-AMP (TC-AMP) as the acyladenylate intermediate, with the release of diphosphate. Participates in t(6)A37 formation in cytoplasmic and mitochondrial tRNAs. May regulate the activity of some transporters.</text>
</comment>
<dbReference type="GO" id="GO:0061710">
    <property type="term" value="F:L-threonylcarbamoyladenylate synthase"/>
    <property type="evidence" value="ECO:0007669"/>
    <property type="project" value="UniProtKB-EC"/>
</dbReference>
<dbReference type="GO" id="GO:0006450">
    <property type="term" value="P:regulation of translational fidelity"/>
    <property type="evidence" value="ECO:0007669"/>
    <property type="project" value="TreeGrafter"/>
</dbReference>
<dbReference type="InterPro" id="IPR006070">
    <property type="entry name" value="Sua5-like_dom"/>
</dbReference>
<evidence type="ECO:0000256" key="11">
    <source>
        <dbReference type="ARBA" id="ARBA00023128"/>
    </source>
</evidence>
<comment type="subunit">
    <text evidence="15">Interacts with RSC1A1.</text>
</comment>
<dbReference type="AlphaFoldDB" id="A0A1B6DUS7"/>
<dbReference type="Pfam" id="PF01300">
    <property type="entry name" value="Sua5_yciO_yrdC"/>
    <property type="match status" value="1"/>
</dbReference>
<evidence type="ECO:0000256" key="13">
    <source>
        <dbReference type="ARBA" id="ARBA00048366"/>
    </source>
</evidence>
<dbReference type="NCBIfam" id="TIGR00057">
    <property type="entry name" value="L-threonylcarbamoyladenylate synthase"/>
    <property type="match status" value="1"/>
</dbReference>
<evidence type="ECO:0000256" key="7">
    <source>
        <dbReference type="ARBA" id="ARBA00022475"/>
    </source>
</evidence>
<evidence type="ECO:0000256" key="9">
    <source>
        <dbReference type="ARBA" id="ARBA00022679"/>
    </source>
</evidence>
<gene>
    <name evidence="17" type="ORF">g.1648</name>
</gene>
<evidence type="ECO:0000256" key="5">
    <source>
        <dbReference type="ARBA" id="ARBA00012584"/>
    </source>
</evidence>
<evidence type="ECO:0000313" key="17">
    <source>
        <dbReference type="EMBL" id="JAS29379.1"/>
    </source>
</evidence>
<dbReference type="PROSITE" id="PS51163">
    <property type="entry name" value="YRDC"/>
    <property type="match status" value="1"/>
</dbReference>
<name>A0A1B6DUS7_9HEMI</name>
<keyword evidence="11" id="KW-0496">Mitochondrion</keyword>
<evidence type="ECO:0000256" key="12">
    <source>
        <dbReference type="ARBA" id="ARBA00023136"/>
    </source>
</evidence>
<comment type="similarity">
    <text evidence="4">Belongs to the SUA5 family.</text>
</comment>
<evidence type="ECO:0000256" key="10">
    <source>
        <dbReference type="ARBA" id="ARBA00022946"/>
    </source>
</evidence>
<keyword evidence="9" id="KW-0808">Transferase</keyword>
<keyword evidence="10" id="KW-0809">Transit peptide</keyword>
<evidence type="ECO:0000256" key="1">
    <source>
        <dbReference type="ARBA" id="ARBA00004173"/>
    </source>
</evidence>
<reference evidence="17" key="1">
    <citation type="submission" date="2015-12" db="EMBL/GenBank/DDBJ databases">
        <title>De novo transcriptome assembly of four potential Pierce s Disease insect vectors from Arizona vineyards.</title>
        <authorList>
            <person name="Tassone E.E."/>
        </authorList>
    </citation>
    <scope>NUCLEOTIDE SEQUENCE</scope>
</reference>
<evidence type="ECO:0000256" key="15">
    <source>
        <dbReference type="ARBA" id="ARBA00063146"/>
    </source>
</evidence>
<keyword evidence="12" id="KW-0472">Membrane</keyword>
<sequence>MLLLYIIIVSTISNIFCCYVIQLKNNDSSVELAVEILRRGGLISLPTDTVYGLAVDVMNSTAIDNIYNVKRRDLNKPLAICVNGVNDVSRWGDTDELPEDLLDQLLPGPVTLVLNRRETLNTDLNPGVRKIGIRVPGPNKSAFVRRVVATLGRPIALTSANPSHEPNCVTAQEFSELWPFLDVVFDGGLIGYGTRDGSTIVDLSAKGEYKIIRPGTGLETMRNLLSHFGLTES</sequence>
<protein>
    <recommendedName>
        <fullName evidence="6">Threonylcarbamoyl-AMP synthase</fullName>
        <ecNumber evidence="5">2.7.7.87</ecNumber>
    </recommendedName>
</protein>
<keyword evidence="7" id="KW-1003">Cell membrane</keyword>
<evidence type="ECO:0000256" key="3">
    <source>
        <dbReference type="ARBA" id="ARBA00004496"/>
    </source>
</evidence>
<organism evidence="17">
    <name type="scientific">Clastoptera arizonana</name>
    <name type="common">Arizona spittle bug</name>
    <dbReference type="NCBI Taxonomy" id="38151"/>
    <lineage>
        <taxon>Eukaryota</taxon>
        <taxon>Metazoa</taxon>
        <taxon>Ecdysozoa</taxon>
        <taxon>Arthropoda</taxon>
        <taxon>Hexapoda</taxon>
        <taxon>Insecta</taxon>
        <taxon>Pterygota</taxon>
        <taxon>Neoptera</taxon>
        <taxon>Paraneoptera</taxon>
        <taxon>Hemiptera</taxon>
        <taxon>Auchenorrhyncha</taxon>
        <taxon>Cercopoidea</taxon>
        <taxon>Clastopteridae</taxon>
        <taxon>Clastoptera</taxon>
    </lineage>
</organism>
<accession>A0A1B6DUS7</accession>
<dbReference type="GO" id="GO:0000049">
    <property type="term" value="F:tRNA binding"/>
    <property type="evidence" value="ECO:0007669"/>
    <property type="project" value="TreeGrafter"/>
</dbReference>
<dbReference type="EMBL" id="GEDC01007919">
    <property type="protein sequence ID" value="JAS29379.1"/>
    <property type="molecule type" value="Transcribed_RNA"/>
</dbReference>
<evidence type="ECO:0000256" key="6">
    <source>
        <dbReference type="ARBA" id="ARBA00015492"/>
    </source>
</evidence>
<dbReference type="InterPro" id="IPR017945">
    <property type="entry name" value="DHBP_synth_RibB-like_a/b_dom"/>
</dbReference>
<dbReference type="PANTHER" id="PTHR17490">
    <property type="entry name" value="SUA5"/>
    <property type="match status" value="1"/>
</dbReference>